<keyword evidence="4" id="KW-0274">FAD</keyword>
<reference evidence="6" key="1">
    <citation type="journal article" date="2021" name="Environ. Microbiol.">
        <title>Cryptic niche differentiation of novel sediment ecotypes of Rugeria pomeroyi correlates with nitrate respiration.</title>
        <authorList>
            <person name="Lin X."/>
            <person name="McNichol J."/>
            <person name="Chu X."/>
            <person name="Qian Y."/>
            <person name="Luo H."/>
        </authorList>
    </citation>
    <scope>NUCLEOTIDE SEQUENCE</scope>
    <source>
        <strain evidence="6">SZCCDBB064</strain>
    </source>
</reference>
<evidence type="ECO:0000256" key="1">
    <source>
        <dbReference type="ARBA" id="ARBA00001974"/>
    </source>
</evidence>
<organism evidence="6 7">
    <name type="scientific">Ruegeria pomeroyi</name>
    <dbReference type="NCBI Taxonomy" id="89184"/>
    <lineage>
        <taxon>Bacteria</taxon>
        <taxon>Pseudomonadati</taxon>
        <taxon>Pseudomonadota</taxon>
        <taxon>Alphaproteobacteria</taxon>
        <taxon>Rhodobacterales</taxon>
        <taxon>Roseobacteraceae</taxon>
        <taxon>Ruegeria</taxon>
    </lineage>
</organism>
<dbReference type="Pfam" id="PF02913">
    <property type="entry name" value="FAD-oxidase_C"/>
    <property type="match status" value="1"/>
</dbReference>
<dbReference type="InterPro" id="IPR016166">
    <property type="entry name" value="FAD-bd_PCMH"/>
</dbReference>
<evidence type="ECO:0000313" key="6">
    <source>
        <dbReference type="EMBL" id="MCE8539987.1"/>
    </source>
</evidence>
<dbReference type="InterPro" id="IPR004113">
    <property type="entry name" value="FAD-bd_oxidored_4_C"/>
</dbReference>
<dbReference type="PROSITE" id="PS51387">
    <property type="entry name" value="FAD_PCMH"/>
    <property type="match status" value="1"/>
</dbReference>
<dbReference type="EMBL" id="JAGQAF010000018">
    <property type="protein sequence ID" value="MCE8539987.1"/>
    <property type="molecule type" value="Genomic_DNA"/>
</dbReference>
<dbReference type="FunFam" id="1.10.45.10:FF:000001">
    <property type="entry name" value="D-lactate dehydrogenase mitochondrial"/>
    <property type="match status" value="1"/>
</dbReference>
<gene>
    <name evidence="6" type="ORF">KBY27_21200</name>
</gene>
<evidence type="ECO:0000256" key="4">
    <source>
        <dbReference type="ARBA" id="ARBA00022827"/>
    </source>
</evidence>
<dbReference type="Gene3D" id="3.30.70.2190">
    <property type="match status" value="1"/>
</dbReference>
<dbReference type="RefSeq" id="WP_345790374.1">
    <property type="nucleotide sequence ID" value="NZ_JAGQAF010000018.1"/>
</dbReference>
<dbReference type="Pfam" id="PF01565">
    <property type="entry name" value="FAD_binding_4"/>
    <property type="match status" value="1"/>
</dbReference>
<accession>A0A9Q3ZST2</accession>
<evidence type="ECO:0000313" key="7">
    <source>
        <dbReference type="Proteomes" id="UP000813672"/>
    </source>
</evidence>
<comment type="caution">
    <text evidence="6">The sequence shown here is derived from an EMBL/GenBank/DDBJ whole genome shotgun (WGS) entry which is preliminary data.</text>
</comment>
<dbReference type="AlphaFoldDB" id="A0A9Q3ZST2"/>
<evidence type="ECO:0000256" key="2">
    <source>
        <dbReference type="ARBA" id="ARBA00008000"/>
    </source>
</evidence>
<dbReference type="SUPFAM" id="SSF55103">
    <property type="entry name" value="FAD-linked oxidases, C-terminal domain"/>
    <property type="match status" value="1"/>
</dbReference>
<dbReference type="GO" id="GO:0003824">
    <property type="term" value="F:catalytic activity"/>
    <property type="evidence" value="ECO:0007669"/>
    <property type="project" value="InterPro"/>
</dbReference>
<comment type="similarity">
    <text evidence="2">Belongs to the FAD-binding oxidoreductase/transferase type 4 family.</text>
</comment>
<sequence>MWTTVCEAIATQIGEDRIVKPDEAEGRLISVTGEAMPAVPILRPRDTEQLAKALEICSAHKTPVIPMGGSTGLVGGLRHTGKELYLSLELMNRIESIDPVNRVATVQAGVVLQNLQQAAEDAGLSFPMDLGSRGSATVGGMISTNAGGEKAFRFGMMREQVLGMEVVTSSGQILDLSNAMIKNNSGYDLKHLFIGAEGTLGIVTRAQLRLRPQLPNVNTAFALVPDFASALEVRHRVEAALGNDLTAFEVMWPEVYEMTTGHRTGRLPLPIASGVYLLFESEAGTARDPEAFETAMAALYEDGLVEDMAIAASEADRRDMWSIRNDIDAIIRNLSPFLAFDVSLPVSKMELFVQDLETALTTRWPKTRFARFGHMGDNNLHAVVSIGQDTSHYKNDISSIVYDRVTMMNGCISAEHGIGIDKLPWFELGKTSSAIALMNTIRTALDPNNILNPGKTIGAVG</sequence>
<dbReference type="InterPro" id="IPR051264">
    <property type="entry name" value="FAD-oxidored/transferase_4"/>
</dbReference>
<feature type="domain" description="FAD-binding PCMH-type" evidence="5">
    <location>
        <begin position="31"/>
        <end position="213"/>
    </location>
</feature>
<dbReference type="InterPro" id="IPR036318">
    <property type="entry name" value="FAD-bd_PCMH-like_sf"/>
</dbReference>
<comment type="cofactor">
    <cofactor evidence="1">
        <name>FAD</name>
        <dbReference type="ChEBI" id="CHEBI:57692"/>
    </cofactor>
</comment>
<dbReference type="PANTHER" id="PTHR43716:SF2">
    <property type="entry name" value="BLL6224 PROTEIN"/>
    <property type="match status" value="1"/>
</dbReference>
<dbReference type="InterPro" id="IPR016164">
    <property type="entry name" value="FAD-linked_Oxase-like_C"/>
</dbReference>
<dbReference type="PANTHER" id="PTHR43716">
    <property type="entry name" value="D-2-HYDROXYGLUTARATE DEHYDROGENASE, MITOCHONDRIAL"/>
    <property type="match status" value="1"/>
</dbReference>
<evidence type="ECO:0000256" key="3">
    <source>
        <dbReference type="ARBA" id="ARBA00022630"/>
    </source>
</evidence>
<dbReference type="Gene3D" id="1.10.45.10">
    <property type="entry name" value="Vanillyl-alcohol Oxidase, Chain A, domain 4"/>
    <property type="match status" value="1"/>
</dbReference>
<keyword evidence="3" id="KW-0285">Flavoprotein</keyword>
<name>A0A9Q3ZST2_9RHOB</name>
<dbReference type="InterPro" id="IPR016171">
    <property type="entry name" value="Vanillyl_alc_oxidase_C-sub2"/>
</dbReference>
<evidence type="ECO:0000259" key="5">
    <source>
        <dbReference type="PROSITE" id="PS51387"/>
    </source>
</evidence>
<dbReference type="GO" id="GO:0022904">
    <property type="term" value="P:respiratory electron transport chain"/>
    <property type="evidence" value="ECO:0007669"/>
    <property type="project" value="TreeGrafter"/>
</dbReference>
<dbReference type="GO" id="GO:0071949">
    <property type="term" value="F:FAD binding"/>
    <property type="evidence" value="ECO:0007669"/>
    <property type="project" value="InterPro"/>
</dbReference>
<dbReference type="InterPro" id="IPR016167">
    <property type="entry name" value="FAD-bd_PCMH_sub1"/>
</dbReference>
<dbReference type="InterPro" id="IPR016169">
    <property type="entry name" value="FAD-bd_PCMH_sub2"/>
</dbReference>
<dbReference type="Proteomes" id="UP000813672">
    <property type="component" value="Unassembled WGS sequence"/>
</dbReference>
<dbReference type="Gene3D" id="3.30.465.10">
    <property type="match status" value="1"/>
</dbReference>
<dbReference type="Gene3D" id="3.30.70.2740">
    <property type="match status" value="1"/>
</dbReference>
<proteinExistence type="inferred from homology"/>
<dbReference type="SUPFAM" id="SSF56176">
    <property type="entry name" value="FAD-binding/transporter-associated domain-like"/>
    <property type="match status" value="1"/>
</dbReference>
<dbReference type="InterPro" id="IPR006094">
    <property type="entry name" value="Oxid_FAD_bind_N"/>
</dbReference>
<dbReference type="Gene3D" id="3.30.43.10">
    <property type="entry name" value="Uridine Diphospho-n-acetylenolpyruvylglucosamine Reductase, domain 2"/>
    <property type="match status" value="1"/>
</dbReference>
<protein>
    <submittedName>
        <fullName evidence="6">FAD-binding oxidoreductase</fullName>
    </submittedName>
</protein>